<feature type="compositionally biased region" description="Polar residues" evidence="10">
    <location>
        <begin position="1291"/>
        <end position="1306"/>
    </location>
</feature>
<feature type="coiled-coil region" evidence="9">
    <location>
        <begin position="443"/>
        <end position="487"/>
    </location>
</feature>
<proteinExistence type="inferred from homology"/>
<organism evidence="11 12">
    <name type="scientific">Chilo suppressalis</name>
    <name type="common">Asiatic rice borer moth</name>
    <dbReference type="NCBI Taxonomy" id="168631"/>
    <lineage>
        <taxon>Eukaryota</taxon>
        <taxon>Metazoa</taxon>
        <taxon>Ecdysozoa</taxon>
        <taxon>Arthropoda</taxon>
        <taxon>Hexapoda</taxon>
        <taxon>Insecta</taxon>
        <taxon>Pterygota</taxon>
        <taxon>Neoptera</taxon>
        <taxon>Endopterygota</taxon>
        <taxon>Lepidoptera</taxon>
        <taxon>Glossata</taxon>
        <taxon>Ditrysia</taxon>
        <taxon>Pyraloidea</taxon>
        <taxon>Crambidae</taxon>
        <taxon>Crambinae</taxon>
        <taxon>Chilo</taxon>
    </lineage>
</organism>
<evidence type="ECO:0000256" key="5">
    <source>
        <dbReference type="ARBA" id="ARBA00022737"/>
    </source>
</evidence>
<feature type="compositionally biased region" description="Basic and acidic residues" evidence="10">
    <location>
        <begin position="1619"/>
        <end position="1641"/>
    </location>
</feature>
<evidence type="ECO:0000256" key="9">
    <source>
        <dbReference type="SAM" id="Coils"/>
    </source>
</evidence>
<feature type="region of interest" description="Disordered" evidence="10">
    <location>
        <begin position="1489"/>
        <end position="1641"/>
    </location>
</feature>
<dbReference type="SUPFAM" id="SSF52075">
    <property type="entry name" value="Outer arm dynein light chain 1"/>
    <property type="match status" value="1"/>
</dbReference>
<feature type="coiled-coil region" evidence="9">
    <location>
        <begin position="520"/>
        <end position="554"/>
    </location>
</feature>
<evidence type="ECO:0000256" key="4">
    <source>
        <dbReference type="ARBA" id="ARBA00022614"/>
    </source>
</evidence>
<feature type="compositionally biased region" description="Basic and acidic residues" evidence="10">
    <location>
        <begin position="722"/>
        <end position="738"/>
    </location>
</feature>
<keyword evidence="5" id="KW-0677">Repeat</keyword>
<feature type="region of interest" description="Disordered" evidence="10">
    <location>
        <begin position="1859"/>
        <end position="1922"/>
    </location>
</feature>
<dbReference type="EMBL" id="OU963895">
    <property type="protein sequence ID" value="CAH0401748.1"/>
    <property type="molecule type" value="Genomic_DNA"/>
</dbReference>
<evidence type="ECO:0000256" key="10">
    <source>
        <dbReference type="SAM" id="MobiDB-lite"/>
    </source>
</evidence>
<dbReference type="PANTHER" id="PTHR45973:SF9">
    <property type="entry name" value="LEUCINE-RICH REPEAT-CONTAINING PROTEIN 46"/>
    <property type="match status" value="1"/>
</dbReference>
<feature type="compositionally biased region" description="Polar residues" evidence="10">
    <location>
        <begin position="1594"/>
        <end position="1618"/>
    </location>
</feature>
<feature type="compositionally biased region" description="Basic and acidic residues" evidence="10">
    <location>
        <begin position="1307"/>
        <end position="1323"/>
    </location>
</feature>
<feature type="compositionally biased region" description="Polar residues" evidence="10">
    <location>
        <begin position="1100"/>
        <end position="1109"/>
    </location>
</feature>
<keyword evidence="6" id="KW-0969">Cilium</keyword>
<dbReference type="Proteomes" id="UP001153292">
    <property type="component" value="Chromosome 2"/>
</dbReference>
<comment type="similarity">
    <text evidence="3">Belongs to the DNAAF1 family.</text>
</comment>
<sequence length="2014" mass="230304">MDIPDSSISAESAYIDKKREELKIFFKDAKFPQEVIDKVIENELKPLKSQENRPYIVASASGEVKSEYEVMTGQPFTQIEDTNRPLTVEEIKEKLKGNPIIAEKARQIQIVTGTEERKPISIPLDKINIAAFSDMRSEIDSADGDIEKVNRLNYKHMQALVNSINDYEAEPVKNTEEDIKLENKSEDNDDEDFEAIEKVVSHYTGKSYETRFQETKDMLLKLADEYEDTQSTTTTKPFINKSHIKSDPILKESSTQLIKGQIRKSVFDEVKETYAINEVMNMSLKDNPVTPDLNRKEISKIEIKQKENKEEIIDSEVSYYEVFPKSMETKLKETEEALLAINSVLNSTAESNNQTSNLTERILTVNNDTLQVDKNDITENNLAAAKKQKFDEKIELTLQTALEDIFEMSNNENKDNNEMEFKEMKSLARNIVEGADNLSTLIREDITNKLNSMNELLNDVNEALENSRKSNIAYQKLKEERENWQKETSIKVDRAETEENSNKTDFEEVVPKGTVTENSINDIHDAINKLNAEIKCHEERINKSKESYEQRNEECKVFIEEVDEILKKSHGILHPAKQATDKLENMDMENITKVHKQKDETQQSERFKSESYDVKSNYDDETNKNLSEFKQRELDRNKRINALLYDIKDKMKDNKEVLRLANSMLHREENRKKTLLGAAGCRKIQEQESSVVDKQAQGDHIRNIGNEELTPQAMLTEVTQEDEMKKQQKQKEKEEAKKRERLKLEKELEEMNRGPRMTKEFIRNHCKQHKLYCTPQLNDILYLHFKGFSTIENLEEYTGLKCLFLENNGIQRIEGLDTLSQLKCLYLHYNVVRKIENLDGCPKLDTLNLDHNFVTKIENLDVVPDLHTLSIAHNMLTSVEDLAHLKMCRNLSVLDLSYNRLEDPLIVDVLADMILLKVLVLTGNPVVRNIPAYRKTLTLRLKELLNLDNRPVFPRDRACAEAWQRGGVQEEIAERKRWIAKEQEKTMQSVRYLIKMRDEKRALREAREKEEREKLGLPPKDEDELGEDIKKDALENVCSIKEFEGPSPMEEKFGPAEVKIKNGVAVDMLTGSEADDSSSEDSTSEESSDEGIDDAKQNKVTEPSTSKIEWSQLEVGKRLVQEINDKPQEVTQPDDYWYGYSGDFKPKQESSKFLSDIKSINNLLFNQPPHTEKKKITEVLEVSKKQEHQNDKTEKEDTVGEEAKKKPLIEIVDENIIIEENKSYAEENSAVSSGITEEGNMVIDHDRKLIIDKNKDKKTKKRRLHVSESDKTQTSKNHLKKIEIKEIRSPESLTRTVVTITPSDSDNQPKKETEENKPQKEESANNEGSSESKIDTNSEAKKLSVKQGTGDGVALINYMHRINSGEDGDDEDLEPSAEDLEIFAELEREQEERQARIDRGEPPVDPMKLYHKSTMEEFYKAEERLAAHEVKDRSRYTTYRHDNAFDRVAFSQLTAGDKPDEDKVKLTYVPGAVLFEYVENQKPTADVEYQIGEEVIDSGPSSADTESINISSDATSSSEDDTDINSKRVKKTNRPTSAVPKNTNNKQDTANKSTIANKHRDSSGRDSGNNRLKDEDKKGNGSKRSQKPVKTTGKKNVNNSSSNIGKGNEACKNSNETDITNRKDSNTSTKSEDSSKKIQKRYEVKSKKRNYELMKLEEDGEIPQWPKCSITSSDNPLPSTSYPIEMPSYENMLNLDREEAKRSIIDTINSYEDERFPSQGVDYSDIRSNARIEQSVASEILDRTLEYEEREYYRQRDAITSQAGNIDNKTNAIIEQLSDSLHNEYSLPEVSRILEAHMQTAEQLWRAGDLTRYRSVSPTESVDERDDADTLVPSRDISFEDTLTEETAVNSATATAIDDSGIGVSVNGDENDRNTSSNDINATNEIGGNLFDDNRDKYNNSNKETENNSTEDSNKTSENDFKEINEENVSINKEIEYHSFDDNNDSKLDDFESVLDDCELANEVFEDCEDLSEKANDVSGVNESNVSNADIGFGRLNENLSLEMKLALESDRNI</sequence>
<keyword evidence="12" id="KW-1185">Reference proteome</keyword>
<feature type="region of interest" description="Disordered" evidence="10">
    <location>
        <begin position="1248"/>
        <end position="1353"/>
    </location>
</feature>
<feature type="region of interest" description="Disordered" evidence="10">
    <location>
        <begin position="719"/>
        <end position="738"/>
    </location>
</feature>
<gene>
    <name evidence="11" type="ORF">CHILSU_LOCUS4982</name>
</gene>
<dbReference type="InterPro" id="IPR001611">
    <property type="entry name" value="Leu-rich_rpt"/>
</dbReference>
<evidence type="ECO:0000313" key="11">
    <source>
        <dbReference type="EMBL" id="CAH0401748.1"/>
    </source>
</evidence>
<feature type="compositionally biased region" description="Basic and acidic residues" evidence="10">
    <location>
        <begin position="1330"/>
        <end position="1342"/>
    </location>
</feature>
<evidence type="ECO:0000256" key="3">
    <source>
        <dbReference type="ARBA" id="ARBA00006453"/>
    </source>
</evidence>
<evidence type="ECO:0000256" key="8">
    <source>
        <dbReference type="ARBA" id="ARBA00024433"/>
    </source>
</evidence>
<feature type="compositionally biased region" description="Basic and acidic residues" evidence="10">
    <location>
        <begin position="1892"/>
        <end position="1922"/>
    </location>
</feature>
<keyword evidence="7" id="KW-0966">Cell projection</keyword>
<feature type="compositionally biased region" description="Basic and acidic residues" evidence="10">
    <location>
        <begin position="597"/>
        <end position="619"/>
    </location>
</feature>
<reference evidence="11" key="1">
    <citation type="submission" date="2021-12" db="EMBL/GenBank/DDBJ databases">
        <authorList>
            <person name="King R."/>
        </authorList>
    </citation>
    <scope>NUCLEOTIDE SEQUENCE</scope>
</reference>
<name>A0ABN8B0V9_CHISP</name>
<feature type="compositionally biased region" description="Polar residues" evidence="10">
    <location>
        <begin position="1874"/>
        <end position="1886"/>
    </location>
</feature>
<feature type="region of interest" description="Disordered" evidence="10">
    <location>
        <begin position="1182"/>
        <end position="1201"/>
    </location>
</feature>
<keyword evidence="9" id="KW-0175">Coiled coil</keyword>
<dbReference type="PROSITE" id="PS51450">
    <property type="entry name" value="LRR"/>
    <property type="match status" value="4"/>
</dbReference>
<feature type="region of interest" description="Disordered" evidence="10">
    <location>
        <begin position="1068"/>
        <end position="1113"/>
    </location>
</feature>
<comment type="function">
    <text evidence="1">Cilium-specific protein required for cilia structures.</text>
</comment>
<feature type="region of interest" description="Disordered" evidence="10">
    <location>
        <begin position="1005"/>
        <end position="1028"/>
    </location>
</feature>
<evidence type="ECO:0000256" key="2">
    <source>
        <dbReference type="ARBA" id="ARBA00004138"/>
    </source>
</evidence>
<feature type="compositionally biased region" description="Basic and acidic residues" evidence="10">
    <location>
        <begin position="1280"/>
        <end position="1289"/>
    </location>
</feature>
<feature type="compositionally biased region" description="Low complexity" evidence="10">
    <location>
        <begin position="1506"/>
        <end position="1517"/>
    </location>
</feature>
<dbReference type="InterPro" id="IPR050576">
    <property type="entry name" value="Cilia_flagella_integrity"/>
</dbReference>
<accession>A0ABN8B0V9</accession>
<keyword evidence="4" id="KW-0433">Leucine-rich repeat</keyword>
<evidence type="ECO:0000256" key="7">
    <source>
        <dbReference type="ARBA" id="ARBA00023273"/>
    </source>
</evidence>
<feature type="region of interest" description="Disordered" evidence="10">
    <location>
        <begin position="595"/>
        <end position="619"/>
    </location>
</feature>
<protein>
    <recommendedName>
        <fullName evidence="8">Dynein axonemal assembly factor 1 homolog</fullName>
    </recommendedName>
</protein>
<dbReference type="PANTHER" id="PTHR45973">
    <property type="entry name" value="PROTEIN PHOSPHATASE 1 REGULATORY SUBUNIT SDS22-RELATED"/>
    <property type="match status" value="1"/>
</dbReference>
<feature type="compositionally biased region" description="Polar residues" evidence="10">
    <location>
        <begin position="1534"/>
        <end position="1556"/>
    </location>
</feature>
<evidence type="ECO:0000256" key="6">
    <source>
        <dbReference type="ARBA" id="ARBA00023069"/>
    </source>
</evidence>
<dbReference type="Gene3D" id="3.80.10.10">
    <property type="entry name" value="Ribonuclease Inhibitor"/>
    <property type="match status" value="2"/>
</dbReference>
<dbReference type="SMART" id="SM00365">
    <property type="entry name" value="LRR_SD22"/>
    <property type="match status" value="4"/>
</dbReference>
<feature type="compositionally biased region" description="Basic and acidic residues" evidence="10">
    <location>
        <begin position="1005"/>
        <end position="1015"/>
    </location>
</feature>
<feature type="compositionally biased region" description="Acidic residues" evidence="10">
    <location>
        <begin position="1073"/>
        <end position="1092"/>
    </location>
</feature>
<comment type="subcellular location">
    <subcellularLocation>
        <location evidence="2">Cell projection</location>
        <location evidence="2">Cilium</location>
    </subcellularLocation>
</comment>
<evidence type="ECO:0000313" key="12">
    <source>
        <dbReference type="Proteomes" id="UP001153292"/>
    </source>
</evidence>
<evidence type="ECO:0000256" key="1">
    <source>
        <dbReference type="ARBA" id="ARBA00003843"/>
    </source>
</evidence>
<dbReference type="InterPro" id="IPR032675">
    <property type="entry name" value="LRR_dom_sf"/>
</dbReference>